<name>A0A0R2CUD9_9LACO</name>
<evidence type="ECO:0000259" key="4">
    <source>
        <dbReference type="PROSITE" id="PS50995"/>
    </source>
</evidence>
<dbReference type="SUPFAM" id="SSF46785">
    <property type="entry name" value="Winged helix' DNA-binding domain"/>
    <property type="match status" value="1"/>
</dbReference>
<dbReference type="Gene3D" id="1.10.10.10">
    <property type="entry name" value="Winged helix-like DNA-binding domain superfamily/Winged helix DNA-binding domain"/>
    <property type="match status" value="1"/>
</dbReference>
<comment type="caution">
    <text evidence="5">The sequence shown here is derived from an EMBL/GenBank/DDBJ whole genome shotgun (WGS) entry which is preliminary data.</text>
</comment>
<dbReference type="Pfam" id="PF13601">
    <property type="entry name" value="HTH_34"/>
    <property type="match status" value="1"/>
</dbReference>
<dbReference type="GO" id="GO:0003677">
    <property type="term" value="F:DNA binding"/>
    <property type="evidence" value="ECO:0007669"/>
    <property type="project" value="UniProtKB-KW"/>
</dbReference>
<evidence type="ECO:0000313" key="5">
    <source>
        <dbReference type="EMBL" id="KRM95406.1"/>
    </source>
</evidence>
<dbReference type="InterPro" id="IPR036388">
    <property type="entry name" value="WH-like_DNA-bd_sf"/>
</dbReference>
<dbReference type="InterPro" id="IPR000835">
    <property type="entry name" value="HTH_MarR-typ"/>
</dbReference>
<dbReference type="InterPro" id="IPR036390">
    <property type="entry name" value="WH_DNA-bd_sf"/>
</dbReference>
<dbReference type="STRING" id="1423725.FC19_GL002021"/>
<keyword evidence="1" id="KW-0805">Transcription regulation</keyword>
<feature type="domain" description="HTH marR-type" evidence="4">
    <location>
        <begin position="1"/>
        <end position="118"/>
    </location>
</feature>
<dbReference type="PANTHER" id="PTHR42756:SF1">
    <property type="entry name" value="TRANSCRIPTIONAL REPRESSOR OF EMRAB OPERON"/>
    <property type="match status" value="1"/>
</dbReference>
<gene>
    <name evidence="5" type="ORF">FC19_GL002021</name>
</gene>
<protein>
    <recommendedName>
        <fullName evidence="4">HTH marR-type domain-containing protein</fullName>
    </recommendedName>
</protein>
<organism evidence="5 6">
    <name type="scientific">Liquorilactobacillus aquaticus DSM 21051</name>
    <dbReference type="NCBI Taxonomy" id="1423725"/>
    <lineage>
        <taxon>Bacteria</taxon>
        <taxon>Bacillati</taxon>
        <taxon>Bacillota</taxon>
        <taxon>Bacilli</taxon>
        <taxon>Lactobacillales</taxon>
        <taxon>Lactobacillaceae</taxon>
        <taxon>Liquorilactobacillus</taxon>
    </lineage>
</organism>
<dbReference type="PANTHER" id="PTHR42756">
    <property type="entry name" value="TRANSCRIPTIONAL REGULATOR, MARR"/>
    <property type="match status" value="1"/>
</dbReference>
<reference evidence="5 6" key="1">
    <citation type="journal article" date="2015" name="Genome Announc.">
        <title>Expanding the biotechnology potential of lactobacilli through comparative genomics of 213 strains and associated genera.</title>
        <authorList>
            <person name="Sun Z."/>
            <person name="Harris H.M."/>
            <person name="McCann A."/>
            <person name="Guo C."/>
            <person name="Argimon S."/>
            <person name="Zhang W."/>
            <person name="Yang X."/>
            <person name="Jeffery I.B."/>
            <person name="Cooney J.C."/>
            <person name="Kagawa T.F."/>
            <person name="Liu W."/>
            <person name="Song Y."/>
            <person name="Salvetti E."/>
            <person name="Wrobel A."/>
            <person name="Rasinkangas P."/>
            <person name="Parkhill J."/>
            <person name="Rea M.C."/>
            <person name="O'Sullivan O."/>
            <person name="Ritari J."/>
            <person name="Douillard F.P."/>
            <person name="Paul Ross R."/>
            <person name="Yang R."/>
            <person name="Briner A.E."/>
            <person name="Felis G.E."/>
            <person name="de Vos W.M."/>
            <person name="Barrangou R."/>
            <person name="Klaenhammer T.R."/>
            <person name="Caufield P.W."/>
            <person name="Cui Y."/>
            <person name="Zhang H."/>
            <person name="O'Toole P.W."/>
        </authorList>
    </citation>
    <scope>NUCLEOTIDE SEQUENCE [LARGE SCALE GENOMIC DNA]</scope>
    <source>
        <strain evidence="5 6">DSM 21051</strain>
    </source>
</reference>
<keyword evidence="6" id="KW-1185">Reference proteome</keyword>
<keyword evidence="2" id="KW-0238">DNA-binding</keyword>
<sequence>MTALNHRLNLPGLTASNVNLLLFVNEHQKVTAKTVATQLAINKGLVSREFTILTNNGYIKKSINVNDRRNTWIVLTVKGQNACHEISQLLTSWWQEQLKKANCQNQQVLYSELNKLASSIIGTSLKPQEK</sequence>
<keyword evidence="3" id="KW-0804">Transcription</keyword>
<proteinExistence type="predicted"/>
<dbReference type="PROSITE" id="PS50995">
    <property type="entry name" value="HTH_MARR_2"/>
    <property type="match status" value="1"/>
</dbReference>
<evidence type="ECO:0000256" key="3">
    <source>
        <dbReference type="ARBA" id="ARBA00023163"/>
    </source>
</evidence>
<evidence type="ECO:0000256" key="1">
    <source>
        <dbReference type="ARBA" id="ARBA00023015"/>
    </source>
</evidence>
<evidence type="ECO:0000313" key="6">
    <source>
        <dbReference type="Proteomes" id="UP000051015"/>
    </source>
</evidence>
<dbReference type="GO" id="GO:0003700">
    <property type="term" value="F:DNA-binding transcription factor activity"/>
    <property type="evidence" value="ECO:0007669"/>
    <property type="project" value="InterPro"/>
</dbReference>
<dbReference type="AlphaFoldDB" id="A0A0R2CUD9"/>
<dbReference type="InterPro" id="IPR027395">
    <property type="entry name" value="WH_DNA-bd_dom"/>
</dbReference>
<dbReference type="PATRIC" id="fig|1423725.3.peg.2072"/>
<dbReference type="Proteomes" id="UP000051015">
    <property type="component" value="Unassembled WGS sequence"/>
</dbReference>
<dbReference type="EMBL" id="AYZD01000027">
    <property type="protein sequence ID" value="KRM95406.1"/>
    <property type="molecule type" value="Genomic_DNA"/>
</dbReference>
<accession>A0A0R2CUD9</accession>
<evidence type="ECO:0000256" key="2">
    <source>
        <dbReference type="ARBA" id="ARBA00023125"/>
    </source>
</evidence>